<name>A0A2M9Q5P5_9BACI</name>
<dbReference type="EMBL" id="PHQY01000612">
    <property type="protein sequence ID" value="PJO43403.1"/>
    <property type="molecule type" value="Genomic_DNA"/>
</dbReference>
<protein>
    <submittedName>
        <fullName evidence="1">Uncharacterized protein</fullName>
    </submittedName>
</protein>
<reference evidence="1 2" key="1">
    <citation type="submission" date="2017-11" db="EMBL/GenBank/DDBJ databases">
        <title>Bacterial isolate from king chilli rhizosphere.</title>
        <authorList>
            <person name="Takhelmayum P."/>
            <person name="Sarangthem I."/>
        </authorList>
    </citation>
    <scope>NUCLEOTIDE SEQUENCE [LARGE SCALE GENOMIC DNA]</scope>
    <source>
        <strain evidence="2">t26</strain>
    </source>
</reference>
<sequence>MNRVFENRKMGRAADYGILREHVNYMQLQRKRWIKFIQNKGMERIVGHWLCVIWVIEKNPISTLWNPFCF</sequence>
<dbReference type="RefSeq" id="WP_100543368.1">
    <property type="nucleotide sequence ID" value="NZ_PHQY01000612.1"/>
</dbReference>
<evidence type="ECO:0000313" key="1">
    <source>
        <dbReference type="EMBL" id="PJO43403.1"/>
    </source>
</evidence>
<evidence type="ECO:0000313" key="2">
    <source>
        <dbReference type="Proteomes" id="UP000232101"/>
    </source>
</evidence>
<organism evidence="1 2">
    <name type="scientific">Lysinibacillus xylanilyticus</name>
    <dbReference type="NCBI Taxonomy" id="582475"/>
    <lineage>
        <taxon>Bacteria</taxon>
        <taxon>Bacillati</taxon>
        <taxon>Bacillota</taxon>
        <taxon>Bacilli</taxon>
        <taxon>Bacillales</taxon>
        <taxon>Bacillaceae</taxon>
        <taxon>Lysinibacillus</taxon>
    </lineage>
</organism>
<gene>
    <name evidence="1" type="ORF">CWD94_12700</name>
</gene>
<accession>A0A2M9Q5P5</accession>
<dbReference type="Proteomes" id="UP000232101">
    <property type="component" value="Unassembled WGS sequence"/>
</dbReference>
<comment type="caution">
    <text evidence="1">The sequence shown here is derived from an EMBL/GenBank/DDBJ whole genome shotgun (WGS) entry which is preliminary data.</text>
</comment>
<dbReference type="AlphaFoldDB" id="A0A2M9Q5P5"/>
<proteinExistence type="predicted"/>